<evidence type="ECO:0000256" key="4">
    <source>
        <dbReference type="ARBA" id="ARBA00023062"/>
    </source>
</evidence>
<keyword evidence="3 5" id="KW-0560">Oxidoreductase</keyword>
<comment type="function">
    <text evidence="5">Converts proline to delta-1-pyrroline-5-carboxylate.</text>
</comment>
<keyword evidence="5" id="KW-0285">Flavoprotein</keyword>
<dbReference type="Gene3D" id="3.20.20.220">
    <property type="match status" value="1"/>
</dbReference>
<dbReference type="GO" id="GO:0005739">
    <property type="term" value="C:mitochondrion"/>
    <property type="evidence" value="ECO:0007669"/>
    <property type="project" value="TreeGrafter"/>
</dbReference>
<comment type="similarity">
    <text evidence="2 5">Belongs to the proline oxidase family.</text>
</comment>
<dbReference type="OrthoDB" id="5464at2759"/>
<comment type="caution">
    <text evidence="7">The sequence shown here is derived from an EMBL/GenBank/DDBJ whole genome shotgun (WGS) entry which is preliminary data.</text>
</comment>
<dbReference type="InterPro" id="IPR015659">
    <property type="entry name" value="Proline_oxidase"/>
</dbReference>
<reference evidence="7" key="1">
    <citation type="submission" date="2020-06" db="EMBL/GenBank/DDBJ databases">
        <title>Draft genome of Bugula neritina, a colonial animal packing powerful symbionts and potential medicines.</title>
        <authorList>
            <person name="Rayko M."/>
        </authorList>
    </citation>
    <scope>NUCLEOTIDE SEQUENCE [LARGE SCALE GENOMIC DNA]</scope>
    <source>
        <strain evidence="7">Kwan_BN1</strain>
    </source>
</reference>
<comment type="cofactor">
    <cofactor evidence="5">
        <name>FAD</name>
        <dbReference type="ChEBI" id="CHEBI:57692"/>
    </cofactor>
</comment>
<dbReference type="GO" id="GO:0010133">
    <property type="term" value="P:L-proline catabolic process to L-glutamate"/>
    <property type="evidence" value="ECO:0007669"/>
    <property type="project" value="TreeGrafter"/>
</dbReference>
<dbReference type="PANTHER" id="PTHR13914">
    <property type="entry name" value="PROLINE OXIDASE"/>
    <property type="match status" value="1"/>
</dbReference>
<evidence type="ECO:0000313" key="7">
    <source>
        <dbReference type="EMBL" id="KAF6039823.1"/>
    </source>
</evidence>
<dbReference type="GO" id="GO:0004657">
    <property type="term" value="F:proline dehydrogenase activity"/>
    <property type="evidence" value="ECO:0007669"/>
    <property type="project" value="UniProtKB-EC"/>
</dbReference>
<sequence>MLRYHTAISSLRHCVLSRQHGIRTLSKLPAALQCQSRHSEPASYTKELLQKVDTQFEDKYKTVFRSKSRQQLVRAATVLWLCSFEVLVRHNQQLLKTSRKLLGRRLHEKLLQTTVYGQFVIGQKKETVKPIIADYLASGVGPILYYALEEDKSSHSKLGNDPFYASSVKSFKEAIDITSDAANKTGYIAVKPTALCSPNLWIRLTQVILSSTKSADFDSYHKSSDLIADSKSLAAEEVEELEKLVKRGEEIIEYAASAGVKVMIDAEQTYFQPAIQRILGVEMMSRFNRESVNVLVTYQTYLKSAFENVDRDMEYCKREGIKFGARIVRGAYLDQERQLSESNKYEDPTNPTFEATTRMYEKTAAHILNRISEWKDGDIEVMFGTHNEGTLRQLFTLLSESNPPLSSVCFGQLYGMCDHITFHLGELGIPVYKSMPYGPVDIMTSYLGRRAIENRGVLDKVKKERQLLNKEIRREYGDEV</sequence>
<dbReference type="AlphaFoldDB" id="A0A7J7KNW4"/>
<comment type="pathway">
    <text evidence="1">Amino-acid degradation; L-proline degradation into L-glutamate; L-glutamate from L-proline: step 1/2.</text>
</comment>
<dbReference type="InterPro" id="IPR002872">
    <property type="entry name" value="Proline_DH_dom"/>
</dbReference>
<organism evidence="7 8">
    <name type="scientific">Bugula neritina</name>
    <name type="common">Brown bryozoan</name>
    <name type="synonym">Sertularia neritina</name>
    <dbReference type="NCBI Taxonomy" id="10212"/>
    <lineage>
        <taxon>Eukaryota</taxon>
        <taxon>Metazoa</taxon>
        <taxon>Spiralia</taxon>
        <taxon>Lophotrochozoa</taxon>
        <taxon>Bryozoa</taxon>
        <taxon>Gymnolaemata</taxon>
        <taxon>Cheilostomatida</taxon>
        <taxon>Flustrina</taxon>
        <taxon>Buguloidea</taxon>
        <taxon>Bugulidae</taxon>
        <taxon>Bugula</taxon>
    </lineage>
</organism>
<dbReference type="GO" id="GO:0071949">
    <property type="term" value="F:FAD binding"/>
    <property type="evidence" value="ECO:0007669"/>
    <property type="project" value="TreeGrafter"/>
</dbReference>
<keyword evidence="5" id="KW-0274">FAD</keyword>
<evidence type="ECO:0000256" key="3">
    <source>
        <dbReference type="ARBA" id="ARBA00023002"/>
    </source>
</evidence>
<feature type="domain" description="Proline dehydrogenase" evidence="6">
    <location>
        <begin position="210"/>
        <end position="462"/>
    </location>
</feature>
<dbReference type="Proteomes" id="UP000593567">
    <property type="component" value="Unassembled WGS sequence"/>
</dbReference>
<accession>A0A7J7KNW4</accession>
<dbReference type="EMBL" id="VXIV02000207">
    <property type="protein sequence ID" value="KAF6039823.1"/>
    <property type="molecule type" value="Genomic_DNA"/>
</dbReference>
<dbReference type="PANTHER" id="PTHR13914:SF0">
    <property type="entry name" value="PROLINE DEHYDROGENASE 1, MITOCHONDRIAL"/>
    <property type="match status" value="1"/>
</dbReference>
<comment type="catalytic activity">
    <reaction evidence="5">
        <text>L-proline + a quinone = (S)-1-pyrroline-5-carboxylate + a quinol + H(+)</text>
        <dbReference type="Rhea" id="RHEA:23784"/>
        <dbReference type="ChEBI" id="CHEBI:15378"/>
        <dbReference type="ChEBI" id="CHEBI:17388"/>
        <dbReference type="ChEBI" id="CHEBI:24646"/>
        <dbReference type="ChEBI" id="CHEBI:60039"/>
        <dbReference type="ChEBI" id="CHEBI:132124"/>
        <dbReference type="EC" id="1.5.5.2"/>
    </reaction>
</comment>
<evidence type="ECO:0000259" key="6">
    <source>
        <dbReference type="Pfam" id="PF01619"/>
    </source>
</evidence>
<gene>
    <name evidence="7" type="ORF">EB796_001859</name>
</gene>
<evidence type="ECO:0000256" key="5">
    <source>
        <dbReference type="RuleBase" id="RU364054"/>
    </source>
</evidence>
<proteinExistence type="inferred from homology"/>
<name>A0A7J7KNW4_BUGNE</name>
<dbReference type="SUPFAM" id="SSF51730">
    <property type="entry name" value="FAD-linked oxidoreductase"/>
    <property type="match status" value="1"/>
</dbReference>
<dbReference type="EC" id="1.5.5.2" evidence="5"/>
<keyword evidence="4 5" id="KW-0642">Proline metabolism</keyword>
<evidence type="ECO:0000256" key="1">
    <source>
        <dbReference type="ARBA" id="ARBA00004739"/>
    </source>
</evidence>
<dbReference type="InterPro" id="IPR029041">
    <property type="entry name" value="FAD-linked_oxidoreductase-like"/>
</dbReference>
<evidence type="ECO:0000313" key="8">
    <source>
        <dbReference type="Proteomes" id="UP000593567"/>
    </source>
</evidence>
<dbReference type="Pfam" id="PF01619">
    <property type="entry name" value="Pro_dh"/>
    <property type="match status" value="1"/>
</dbReference>
<protein>
    <recommendedName>
        <fullName evidence="5">Proline dehydrogenase</fullName>
        <ecNumber evidence="5">1.5.5.2</ecNumber>
    </recommendedName>
</protein>
<keyword evidence="8" id="KW-1185">Reference proteome</keyword>
<evidence type="ECO:0000256" key="2">
    <source>
        <dbReference type="ARBA" id="ARBA00005869"/>
    </source>
</evidence>